<evidence type="ECO:0000313" key="6">
    <source>
        <dbReference type="EMBL" id="PIR03460.1"/>
    </source>
</evidence>
<dbReference type="InterPro" id="IPR036188">
    <property type="entry name" value="FAD/NAD-bd_sf"/>
</dbReference>
<evidence type="ECO:0000256" key="2">
    <source>
        <dbReference type="ARBA" id="ARBA00022729"/>
    </source>
</evidence>
<gene>
    <name evidence="6" type="ORF">COV60_00190</name>
</gene>
<protein>
    <submittedName>
        <fullName evidence="6">FAD-dependent oxidoreductase</fullName>
    </submittedName>
</protein>
<dbReference type="SUPFAM" id="SSF51905">
    <property type="entry name" value="FAD/NAD(P)-binding domain"/>
    <property type="match status" value="1"/>
</dbReference>
<reference evidence="6 7" key="1">
    <citation type="submission" date="2017-09" db="EMBL/GenBank/DDBJ databases">
        <title>Depth-based differentiation of microbial function through sediment-hosted aquifers and enrichment of novel symbionts in the deep terrestrial subsurface.</title>
        <authorList>
            <person name="Probst A.J."/>
            <person name="Ladd B."/>
            <person name="Jarett J.K."/>
            <person name="Geller-Mcgrath D.E."/>
            <person name="Sieber C.M."/>
            <person name="Emerson J.B."/>
            <person name="Anantharaman K."/>
            <person name="Thomas B.C."/>
            <person name="Malmstrom R."/>
            <person name="Stieglmeier M."/>
            <person name="Klingl A."/>
            <person name="Woyke T."/>
            <person name="Ryan C.M."/>
            <person name="Banfield J.F."/>
        </authorList>
    </citation>
    <scope>NUCLEOTIDE SEQUENCE [LARGE SCALE GENOMIC DNA]</scope>
    <source>
        <strain evidence="6">CG11_big_fil_rev_8_21_14_0_20_43_7</strain>
    </source>
</reference>
<dbReference type="AlphaFoldDB" id="A0A2H0N3J3"/>
<evidence type="ECO:0000256" key="3">
    <source>
        <dbReference type="ARBA" id="ARBA00022827"/>
    </source>
</evidence>
<proteinExistence type="predicted"/>
<evidence type="ECO:0000256" key="4">
    <source>
        <dbReference type="ARBA" id="ARBA00022857"/>
    </source>
</evidence>
<organism evidence="6 7">
    <name type="scientific">Candidatus Magasanikbacteria bacterium CG11_big_fil_rev_8_21_14_0_20_43_7</name>
    <dbReference type="NCBI Taxonomy" id="1974654"/>
    <lineage>
        <taxon>Bacteria</taxon>
        <taxon>Candidatus Magasanikiibacteriota</taxon>
    </lineage>
</organism>
<evidence type="ECO:0000256" key="1">
    <source>
        <dbReference type="ARBA" id="ARBA00022630"/>
    </source>
</evidence>
<dbReference type="Proteomes" id="UP000229782">
    <property type="component" value="Unassembled WGS sequence"/>
</dbReference>
<keyword evidence="5" id="KW-0520">NAD</keyword>
<dbReference type="Gene3D" id="3.50.50.60">
    <property type="entry name" value="FAD/NAD(P)-binding domain"/>
    <property type="match status" value="2"/>
</dbReference>
<dbReference type="PANTHER" id="PTHR46091:SF3">
    <property type="entry name" value="AMINE OXIDASE DOMAIN-CONTAINING PROTEIN"/>
    <property type="match status" value="1"/>
</dbReference>
<accession>A0A2H0N3J3</accession>
<dbReference type="InterPro" id="IPR052206">
    <property type="entry name" value="Retinol_saturase"/>
</dbReference>
<keyword evidence="4" id="KW-0521">NADP</keyword>
<keyword evidence="2" id="KW-0732">Signal</keyword>
<dbReference type="PANTHER" id="PTHR46091">
    <property type="entry name" value="BLR7054 PROTEIN"/>
    <property type="match status" value="1"/>
</dbReference>
<keyword evidence="1" id="KW-0285">Flavoprotein</keyword>
<sequence>MAKKSSTGALTPAQKDAQDARYAKGHEYDYVFIGTGHAALVAASLLANAGNSVCMLEYHDVPGGYAHTFTAGEYSFCAQIHYTWSCGEGGKMWHFLKKLGLGKEVTWNLYDPTGYDHMVMPDGKTVKIPYGWDKLAENIDEAYPGQKSHVEQFTHILDTIRTEMGYLPQGRNATWFDYVRQAPKILHLIKYRKATLQDVFDECGLSKEAQAVLIANAGDLGEPPKRLSVFMYAGLFGGYNTGAYYPTKHFKGYIDALVGSIEKNGGHLYYESEVTKVTEECGTVASVTTHDGKIFTAKKGFICNMDPQVAAKKLIGWDKFPKKFQKQLDYEYSFSGIMMYLGIEGIDLRDYGFGKFNIWHMESWDMNEMWDKSANLNFDKTWWFMSTPSLHSDEPGTTPPGGQILEVATFVSYDQFKKAQEKGYVEYMKMKLNISNMLIKRIEEKYIPNLSKHIKVKQIGTPTTNEDFVLSPMGNAYGSAMTPENVGPGRLKAWTPFENFYWCNASSGYAGIAGTLHGGMQLYMDLTGDEFYTKDDALSDDELIAALPRE</sequence>
<dbReference type="GO" id="GO:0016491">
    <property type="term" value="F:oxidoreductase activity"/>
    <property type="evidence" value="ECO:0007669"/>
    <property type="project" value="InterPro"/>
</dbReference>
<dbReference type="Pfam" id="PF13450">
    <property type="entry name" value="NAD_binding_8"/>
    <property type="match status" value="1"/>
</dbReference>
<comment type="caution">
    <text evidence="6">The sequence shown here is derived from an EMBL/GenBank/DDBJ whole genome shotgun (WGS) entry which is preliminary data.</text>
</comment>
<evidence type="ECO:0000256" key="5">
    <source>
        <dbReference type="ARBA" id="ARBA00023027"/>
    </source>
</evidence>
<name>A0A2H0N3J3_9BACT</name>
<dbReference type="EMBL" id="PCWM01000005">
    <property type="protein sequence ID" value="PIR03460.1"/>
    <property type="molecule type" value="Genomic_DNA"/>
</dbReference>
<keyword evidence="3" id="KW-0274">FAD</keyword>
<evidence type="ECO:0000313" key="7">
    <source>
        <dbReference type="Proteomes" id="UP000229782"/>
    </source>
</evidence>